<accession>A0AB37GTD8</accession>
<keyword evidence="1" id="KW-0812">Transmembrane</keyword>
<gene>
    <name evidence="2" type="ORF">I6G80_11800</name>
</gene>
<keyword evidence="1" id="KW-0472">Membrane</keyword>
<sequence length="124" mass="14291">MRIFGGIISYLCTVVFSVVSAAIVYTLMFLEGFGFSSFGAISLFMFVAYLIFATPIQIFLNRKPKKFHGWYLVTYFIVSLVVCGVLALLTNYGLTAFVSYKLYLFSFLLALIYWFWDSVFRQKK</sequence>
<dbReference type="AlphaFoldDB" id="A0AB37GTD8"/>
<feature type="transmembrane region" description="Helical" evidence="1">
    <location>
        <begin position="72"/>
        <end position="94"/>
    </location>
</feature>
<name>A0AB37GTD8_BACLI</name>
<proteinExistence type="predicted"/>
<feature type="transmembrane region" description="Helical" evidence="1">
    <location>
        <begin position="100"/>
        <end position="116"/>
    </location>
</feature>
<protein>
    <submittedName>
        <fullName evidence="2">UPF0715 family protein</fullName>
    </submittedName>
</protein>
<dbReference type="RefSeq" id="WP_003183734.1">
    <property type="nucleotide sequence ID" value="NZ_BEXU01000011.1"/>
</dbReference>
<dbReference type="InterPro" id="IPR031374">
    <property type="entry name" value="UPF0715"/>
</dbReference>
<dbReference type="EMBL" id="CP065647">
    <property type="protein sequence ID" value="QPR74878.1"/>
    <property type="molecule type" value="Genomic_DNA"/>
</dbReference>
<organism evidence="2 3">
    <name type="scientific">Bacillus licheniformis</name>
    <dbReference type="NCBI Taxonomy" id="1402"/>
    <lineage>
        <taxon>Bacteria</taxon>
        <taxon>Bacillati</taxon>
        <taxon>Bacillota</taxon>
        <taxon>Bacilli</taxon>
        <taxon>Bacillales</taxon>
        <taxon>Bacillaceae</taxon>
        <taxon>Bacillus</taxon>
    </lineage>
</organism>
<evidence type="ECO:0000313" key="3">
    <source>
        <dbReference type="Proteomes" id="UP000595038"/>
    </source>
</evidence>
<dbReference type="Proteomes" id="UP000595038">
    <property type="component" value="Chromosome"/>
</dbReference>
<evidence type="ECO:0000256" key="1">
    <source>
        <dbReference type="SAM" id="Phobius"/>
    </source>
</evidence>
<reference evidence="2 3" key="1">
    <citation type="submission" date="2020-12" db="EMBL/GenBank/DDBJ databases">
        <title>FDA dAtabase for Regulatory Grade micrObial Sequences (FDA-ARGOS): Supporting development and validation of Infectious Disease Dx tests.</title>
        <authorList>
            <person name="Nelson B."/>
            <person name="Plummer A."/>
            <person name="Tallon L."/>
            <person name="Sadzewicz L."/>
            <person name="Zhao X."/>
            <person name="Boylan J."/>
            <person name="Ott S."/>
            <person name="Bowen H."/>
            <person name="Vavikolanu K."/>
            <person name="Mehta A."/>
            <person name="Aluvathingal J."/>
            <person name="Nadendla S."/>
            <person name="Myers T."/>
            <person name="Yan Y."/>
            <person name="Sichtig H."/>
        </authorList>
    </citation>
    <scope>NUCLEOTIDE SEQUENCE [LARGE SCALE GENOMIC DNA]</scope>
    <source>
        <strain evidence="2 3">FDAARGOS_923</strain>
    </source>
</reference>
<keyword evidence="1" id="KW-1133">Transmembrane helix</keyword>
<evidence type="ECO:0000313" key="2">
    <source>
        <dbReference type="EMBL" id="QPR74878.1"/>
    </source>
</evidence>
<feature type="transmembrane region" description="Helical" evidence="1">
    <location>
        <begin position="7"/>
        <end position="28"/>
    </location>
</feature>
<feature type="transmembrane region" description="Helical" evidence="1">
    <location>
        <begin position="40"/>
        <end position="60"/>
    </location>
</feature>
<dbReference type="Pfam" id="PF17094">
    <property type="entry name" value="UPF0715"/>
    <property type="match status" value="1"/>
</dbReference>